<evidence type="ECO:0000313" key="2">
    <source>
        <dbReference type="Proteomes" id="UP000828390"/>
    </source>
</evidence>
<comment type="caution">
    <text evidence="1">The sequence shown here is derived from an EMBL/GenBank/DDBJ whole genome shotgun (WGS) entry which is preliminary data.</text>
</comment>
<gene>
    <name evidence="1" type="ORF">DPMN_144611</name>
</gene>
<sequence length="102" mass="11353">MLQTQVTARFEDYVPMESRTNVENAILENFKTVPCIVNNTCESNITISDVSDLISNKGRNRRGAQSSISVLLIIPLPDANELDMAGFIENRTGEDLYLKTST</sequence>
<protein>
    <submittedName>
        <fullName evidence="1">Uncharacterized protein</fullName>
    </submittedName>
</protein>
<evidence type="ECO:0000313" key="1">
    <source>
        <dbReference type="EMBL" id="KAH3791131.1"/>
    </source>
</evidence>
<dbReference type="AlphaFoldDB" id="A0A9D4F4D2"/>
<proteinExistence type="predicted"/>
<name>A0A9D4F4D2_DREPO</name>
<reference evidence="1" key="1">
    <citation type="journal article" date="2019" name="bioRxiv">
        <title>The Genome of the Zebra Mussel, Dreissena polymorpha: A Resource for Invasive Species Research.</title>
        <authorList>
            <person name="McCartney M.A."/>
            <person name="Auch B."/>
            <person name="Kono T."/>
            <person name="Mallez S."/>
            <person name="Zhang Y."/>
            <person name="Obille A."/>
            <person name="Becker A."/>
            <person name="Abrahante J.E."/>
            <person name="Garbe J."/>
            <person name="Badalamenti J.P."/>
            <person name="Herman A."/>
            <person name="Mangelson H."/>
            <person name="Liachko I."/>
            <person name="Sullivan S."/>
            <person name="Sone E.D."/>
            <person name="Koren S."/>
            <person name="Silverstein K.A.T."/>
            <person name="Beckman K.B."/>
            <person name="Gohl D.M."/>
        </authorList>
    </citation>
    <scope>NUCLEOTIDE SEQUENCE</scope>
    <source>
        <strain evidence="1">Duluth1</strain>
        <tissue evidence="1">Whole animal</tissue>
    </source>
</reference>
<organism evidence="1 2">
    <name type="scientific">Dreissena polymorpha</name>
    <name type="common">Zebra mussel</name>
    <name type="synonym">Mytilus polymorpha</name>
    <dbReference type="NCBI Taxonomy" id="45954"/>
    <lineage>
        <taxon>Eukaryota</taxon>
        <taxon>Metazoa</taxon>
        <taxon>Spiralia</taxon>
        <taxon>Lophotrochozoa</taxon>
        <taxon>Mollusca</taxon>
        <taxon>Bivalvia</taxon>
        <taxon>Autobranchia</taxon>
        <taxon>Heteroconchia</taxon>
        <taxon>Euheterodonta</taxon>
        <taxon>Imparidentia</taxon>
        <taxon>Neoheterodontei</taxon>
        <taxon>Myida</taxon>
        <taxon>Dreissenoidea</taxon>
        <taxon>Dreissenidae</taxon>
        <taxon>Dreissena</taxon>
    </lineage>
</organism>
<dbReference type="EMBL" id="JAIWYP010000007">
    <property type="protein sequence ID" value="KAH3791131.1"/>
    <property type="molecule type" value="Genomic_DNA"/>
</dbReference>
<reference evidence="1" key="2">
    <citation type="submission" date="2020-11" db="EMBL/GenBank/DDBJ databases">
        <authorList>
            <person name="McCartney M.A."/>
            <person name="Auch B."/>
            <person name="Kono T."/>
            <person name="Mallez S."/>
            <person name="Becker A."/>
            <person name="Gohl D.M."/>
            <person name="Silverstein K.A.T."/>
            <person name="Koren S."/>
            <person name="Bechman K.B."/>
            <person name="Herman A."/>
            <person name="Abrahante J.E."/>
            <person name="Garbe J."/>
        </authorList>
    </citation>
    <scope>NUCLEOTIDE SEQUENCE</scope>
    <source>
        <strain evidence="1">Duluth1</strain>
        <tissue evidence="1">Whole animal</tissue>
    </source>
</reference>
<dbReference type="Proteomes" id="UP000828390">
    <property type="component" value="Unassembled WGS sequence"/>
</dbReference>
<accession>A0A9D4F4D2</accession>
<keyword evidence="2" id="KW-1185">Reference proteome</keyword>